<accession>A0A0E0CSG6</accession>
<keyword evidence="3" id="KW-1185">Reference proteome</keyword>
<dbReference type="Proteomes" id="UP000008021">
    <property type="component" value="Chromosome 2"/>
</dbReference>
<feature type="region of interest" description="Disordered" evidence="1">
    <location>
        <begin position="1"/>
        <end position="44"/>
    </location>
</feature>
<organism evidence="2">
    <name type="scientific">Oryza meridionalis</name>
    <dbReference type="NCBI Taxonomy" id="40149"/>
    <lineage>
        <taxon>Eukaryota</taxon>
        <taxon>Viridiplantae</taxon>
        <taxon>Streptophyta</taxon>
        <taxon>Embryophyta</taxon>
        <taxon>Tracheophyta</taxon>
        <taxon>Spermatophyta</taxon>
        <taxon>Magnoliopsida</taxon>
        <taxon>Liliopsida</taxon>
        <taxon>Poales</taxon>
        <taxon>Poaceae</taxon>
        <taxon>BOP clade</taxon>
        <taxon>Oryzoideae</taxon>
        <taxon>Oryzeae</taxon>
        <taxon>Oryzinae</taxon>
        <taxon>Oryza</taxon>
    </lineage>
</organism>
<name>A0A0E0CSG6_9ORYZ</name>
<proteinExistence type="predicted"/>
<evidence type="ECO:0000313" key="2">
    <source>
        <dbReference type="EnsemblPlants" id="OMERI02G33510.1"/>
    </source>
</evidence>
<sequence length="73" mass="7041">MESSGETGGKRKSEEEDAGEDFIGTERSGTARGGPILPADTWGEGGVVGRTCGRCGVGAGGAAEVGAAAVSAV</sequence>
<protein>
    <recommendedName>
        <fullName evidence="4">DUF834 domain-containing protein</fullName>
    </recommendedName>
</protein>
<dbReference type="EnsemblPlants" id="OMERI02G33510.1">
    <property type="protein sequence ID" value="OMERI02G33510.1"/>
    <property type="gene ID" value="OMERI02G33510"/>
</dbReference>
<evidence type="ECO:0008006" key="4">
    <source>
        <dbReference type="Google" id="ProtNLM"/>
    </source>
</evidence>
<dbReference type="HOGENOM" id="CLU_2712241_0_0_1"/>
<reference evidence="2" key="2">
    <citation type="submission" date="2018-05" db="EMBL/GenBank/DDBJ databases">
        <title>OmerRS3 (Oryza meridionalis Reference Sequence Version 3).</title>
        <authorList>
            <person name="Zhang J."/>
            <person name="Kudrna D."/>
            <person name="Lee S."/>
            <person name="Talag J."/>
            <person name="Welchert J."/>
            <person name="Wing R.A."/>
        </authorList>
    </citation>
    <scope>NUCLEOTIDE SEQUENCE [LARGE SCALE GENOMIC DNA]</scope>
    <source>
        <strain evidence="2">cv. OR44</strain>
    </source>
</reference>
<evidence type="ECO:0000313" key="3">
    <source>
        <dbReference type="Proteomes" id="UP000008021"/>
    </source>
</evidence>
<evidence type="ECO:0000256" key="1">
    <source>
        <dbReference type="SAM" id="MobiDB-lite"/>
    </source>
</evidence>
<dbReference type="Gramene" id="OMERI02G33510.1">
    <property type="protein sequence ID" value="OMERI02G33510.1"/>
    <property type="gene ID" value="OMERI02G33510"/>
</dbReference>
<dbReference type="AlphaFoldDB" id="A0A0E0CSG6"/>
<reference evidence="2" key="1">
    <citation type="submission" date="2015-04" db="UniProtKB">
        <authorList>
            <consortium name="EnsemblPlants"/>
        </authorList>
    </citation>
    <scope>IDENTIFICATION</scope>
</reference>